<dbReference type="SUPFAM" id="SSF48726">
    <property type="entry name" value="Immunoglobulin"/>
    <property type="match status" value="1"/>
</dbReference>
<evidence type="ECO:0000256" key="1">
    <source>
        <dbReference type="SAM" id="Phobius"/>
    </source>
</evidence>
<protein>
    <recommendedName>
        <fullName evidence="4">Ig-like domain-containing protein</fullName>
    </recommendedName>
</protein>
<dbReference type="InterPro" id="IPR036179">
    <property type="entry name" value="Ig-like_dom_sf"/>
</dbReference>
<dbReference type="Gene3D" id="2.60.40.10">
    <property type="entry name" value="Immunoglobulins"/>
    <property type="match status" value="2"/>
</dbReference>
<dbReference type="PANTHER" id="PTHR21261:SF2">
    <property type="entry name" value="GH04238P-RELATED"/>
    <property type="match status" value="1"/>
</dbReference>
<evidence type="ECO:0008006" key="4">
    <source>
        <dbReference type="Google" id="ProtNLM"/>
    </source>
</evidence>
<organism evidence="2 3">
    <name type="scientific">Bemisia tabaci</name>
    <name type="common">Sweetpotato whitefly</name>
    <name type="synonym">Aleurodes tabaci</name>
    <dbReference type="NCBI Taxonomy" id="7038"/>
    <lineage>
        <taxon>Eukaryota</taxon>
        <taxon>Metazoa</taxon>
        <taxon>Ecdysozoa</taxon>
        <taxon>Arthropoda</taxon>
        <taxon>Hexapoda</taxon>
        <taxon>Insecta</taxon>
        <taxon>Pterygota</taxon>
        <taxon>Neoptera</taxon>
        <taxon>Paraneoptera</taxon>
        <taxon>Hemiptera</taxon>
        <taxon>Sternorrhyncha</taxon>
        <taxon>Aleyrodoidea</taxon>
        <taxon>Aleyrodidae</taxon>
        <taxon>Aleyrodinae</taxon>
        <taxon>Bemisia</taxon>
    </lineage>
</organism>
<dbReference type="AlphaFoldDB" id="A0A9P0G150"/>
<gene>
    <name evidence="2" type="ORF">BEMITA_LOCUS11069</name>
</gene>
<keyword evidence="3" id="KW-1185">Reference proteome</keyword>
<dbReference type="InterPro" id="IPR013783">
    <property type="entry name" value="Ig-like_fold"/>
</dbReference>
<keyword evidence="1" id="KW-0472">Membrane</keyword>
<accession>A0A9P0G150</accession>
<reference evidence="2" key="1">
    <citation type="submission" date="2021-12" db="EMBL/GenBank/DDBJ databases">
        <authorList>
            <person name="King R."/>
        </authorList>
    </citation>
    <scope>NUCLEOTIDE SEQUENCE</scope>
</reference>
<dbReference type="Proteomes" id="UP001152759">
    <property type="component" value="Chromosome 6"/>
</dbReference>
<keyword evidence="1" id="KW-0812">Transmembrane</keyword>
<evidence type="ECO:0000313" key="2">
    <source>
        <dbReference type="EMBL" id="CAH0774758.1"/>
    </source>
</evidence>
<evidence type="ECO:0000313" key="3">
    <source>
        <dbReference type="Proteomes" id="UP001152759"/>
    </source>
</evidence>
<feature type="transmembrane region" description="Helical" evidence="1">
    <location>
        <begin position="6"/>
        <end position="26"/>
    </location>
</feature>
<dbReference type="EMBL" id="OU963867">
    <property type="protein sequence ID" value="CAH0774758.1"/>
    <property type="molecule type" value="Genomic_DNA"/>
</dbReference>
<dbReference type="PANTHER" id="PTHR21261">
    <property type="entry name" value="BEAT PROTEIN"/>
    <property type="match status" value="1"/>
</dbReference>
<keyword evidence="1" id="KW-1133">Transmembrane helix</keyword>
<name>A0A9P0G150_BEMTA</name>
<proteinExistence type="predicted"/>
<dbReference type="KEGG" id="btab:109042038"/>
<sequence length="287" mass="31607">MCLLNLFSALYVLFSFASLLIFTVGVQITDLRVPAFVENGTRPGALLDCEYSLRPDELNKEAGLVVKWFFNNSAAPVYQWIPGKKPQDLGILKGRLRLDYASSEHRATKHRALYILNPTTELSGEYKCQVSTFDDEDFMVKKMLVFATGKPFDLSLNKYGSESVNISCKALGVYPEPKMTLFTESGTKTRAPVKGASVETLARGAVYDIMASTVLPEAELTTSTVIVCELKIPATNVTRRQTVSYNPGSMESLSSSSGTHKEMLHVRYLIVGFLVALLLREAAPAPC</sequence>